<dbReference type="GO" id="GO:0005829">
    <property type="term" value="C:cytosol"/>
    <property type="evidence" value="ECO:0007669"/>
    <property type="project" value="TreeGrafter"/>
</dbReference>
<evidence type="ECO:0000256" key="2">
    <source>
        <dbReference type="ARBA" id="ARBA00022598"/>
    </source>
</evidence>
<dbReference type="SUPFAM" id="SSF55681">
    <property type="entry name" value="Class II aaRS and biotin synthetases"/>
    <property type="match status" value="1"/>
</dbReference>
<dbReference type="GO" id="GO:0017101">
    <property type="term" value="C:aminoacyl-tRNA synthetase multienzyme complex"/>
    <property type="evidence" value="ECO:0007669"/>
    <property type="project" value="TreeGrafter"/>
</dbReference>
<dbReference type="PANTHER" id="PTHR43450">
    <property type="entry name" value="ASPARTYL-TRNA SYNTHETASE"/>
    <property type="match status" value="1"/>
</dbReference>
<dbReference type="InterPro" id="IPR004523">
    <property type="entry name" value="Asp-tRNA_synthase_2"/>
</dbReference>
<dbReference type="InterPro" id="IPR004364">
    <property type="entry name" value="Aa-tRNA-synt_II"/>
</dbReference>
<dbReference type="Gene3D" id="3.30.930.10">
    <property type="entry name" value="Bira Bifunctional Protein, Domain 2"/>
    <property type="match status" value="1"/>
</dbReference>
<organism evidence="6 7">
    <name type="scientific">Thlaspi arvense</name>
    <name type="common">Field penny-cress</name>
    <dbReference type="NCBI Taxonomy" id="13288"/>
    <lineage>
        <taxon>Eukaryota</taxon>
        <taxon>Viridiplantae</taxon>
        <taxon>Streptophyta</taxon>
        <taxon>Embryophyta</taxon>
        <taxon>Tracheophyta</taxon>
        <taxon>Spermatophyta</taxon>
        <taxon>Magnoliopsida</taxon>
        <taxon>eudicotyledons</taxon>
        <taxon>Gunneridae</taxon>
        <taxon>Pentapetalae</taxon>
        <taxon>rosids</taxon>
        <taxon>malvids</taxon>
        <taxon>Brassicales</taxon>
        <taxon>Brassicaceae</taxon>
        <taxon>Thlaspideae</taxon>
        <taxon>Thlaspi</taxon>
    </lineage>
</organism>
<evidence type="ECO:0000256" key="3">
    <source>
        <dbReference type="ARBA" id="ARBA00022741"/>
    </source>
</evidence>
<dbReference type="GO" id="GO:0005524">
    <property type="term" value="F:ATP binding"/>
    <property type="evidence" value="ECO:0007669"/>
    <property type="project" value="InterPro"/>
</dbReference>
<gene>
    <name evidence="6" type="ORF">TAV2_LOCUS9439</name>
</gene>
<reference evidence="6 7" key="1">
    <citation type="submission" date="2022-03" db="EMBL/GenBank/DDBJ databases">
        <authorList>
            <person name="Nunn A."/>
            <person name="Chopra R."/>
            <person name="Nunn A."/>
            <person name="Contreras Garrido A."/>
        </authorList>
    </citation>
    <scope>NUCLEOTIDE SEQUENCE [LARGE SCALE GENOMIC DNA]</scope>
</reference>
<sequence length="111" mass="12390">MWDIIQTSSRSTAFLWQRGRSSQCPVQRIVGTKKIISGAQRIHDADFLKQSAVAKGIGVKTISTYLESFKYGMPLHGGFEACLDRVVMLFCGLKNICKVSLFPRDPKRLGP</sequence>
<evidence type="ECO:0000256" key="1">
    <source>
        <dbReference type="ARBA" id="ARBA00022490"/>
    </source>
</evidence>
<keyword evidence="2" id="KW-0436">Ligase</keyword>
<dbReference type="Proteomes" id="UP000836841">
    <property type="component" value="Chromosome 3"/>
</dbReference>
<dbReference type="AlphaFoldDB" id="A0AAU9RXB5"/>
<dbReference type="GO" id="GO:0004815">
    <property type="term" value="F:aspartate-tRNA ligase activity"/>
    <property type="evidence" value="ECO:0007669"/>
    <property type="project" value="InterPro"/>
</dbReference>
<keyword evidence="3" id="KW-0547">Nucleotide-binding</keyword>
<dbReference type="Pfam" id="PF00152">
    <property type="entry name" value="tRNA-synt_2"/>
    <property type="match status" value="1"/>
</dbReference>
<dbReference type="PANTHER" id="PTHR43450:SF1">
    <property type="entry name" value="ASPARTATE--TRNA LIGASE, CYTOPLASMIC"/>
    <property type="match status" value="1"/>
</dbReference>
<keyword evidence="4" id="KW-0067">ATP-binding</keyword>
<dbReference type="EMBL" id="OU466859">
    <property type="protein sequence ID" value="CAH2051166.1"/>
    <property type="molecule type" value="Genomic_DNA"/>
</dbReference>
<evidence type="ECO:0000313" key="7">
    <source>
        <dbReference type="Proteomes" id="UP000836841"/>
    </source>
</evidence>
<name>A0AAU9RXB5_THLAR</name>
<dbReference type="InterPro" id="IPR045864">
    <property type="entry name" value="aa-tRNA-synth_II/BPL/LPL"/>
</dbReference>
<dbReference type="GO" id="GO:0006422">
    <property type="term" value="P:aspartyl-tRNA aminoacylation"/>
    <property type="evidence" value="ECO:0007669"/>
    <property type="project" value="InterPro"/>
</dbReference>
<accession>A0AAU9RXB5</accession>
<evidence type="ECO:0000256" key="4">
    <source>
        <dbReference type="ARBA" id="ARBA00022840"/>
    </source>
</evidence>
<keyword evidence="1" id="KW-0963">Cytoplasm</keyword>
<proteinExistence type="predicted"/>
<feature type="domain" description="Aminoacyl-tRNA synthetase class II (D/K/N)" evidence="5">
    <location>
        <begin position="34"/>
        <end position="105"/>
    </location>
</feature>
<protein>
    <recommendedName>
        <fullName evidence="5">Aminoacyl-tRNA synthetase class II (D/K/N) domain-containing protein</fullName>
    </recommendedName>
</protein>
<keyword evidence="7" id="KW-1185">Reference proteome</keyword>
<evidence type="ECO:0000313" key="6">
    <source>
        <dbReference type="EMBL" id="CAH2051166.1"/>
    </source>
</evidence>
<evidence type="ECO:0000259" key="5">
    <source>
        <dbReference type="Pfam" id="PF00152"/>
    </source>
</evidence>
<dbReference type="GO" id="GO:0003723">
    <property type="term" value="F:RNA binding"/>
    <property type="evidence" value="ECO:0007669"/>
    <property type="project" value="TreeGrafter"/>
</dbReference>